<evidence type="ECO:0000256" key="1">
    <source>
        <dbReference type="SAM" id="Phobius"/>
    </source>
</evidence>
<keyword evidence="1" id="KW-1133">Transmembrane helix</keyword>
<evidence type="ECO:0008006" key="3">
    <source>
        <dbReference type="Google" id="ProtNLM"/>
    </source>
</evidence>
<accession>A0A383EKD5</accession>
<dbReference type="EMBL" id="UINC01226570">
    <property type="protein sequence ID" value="SVE57109.1"/>
    <property type="molecule type" value="Genomic_DNA"/>
</dbReference>
<dbReference type="AlphaFoldDB" id="A0A383EKD5"/>
<protein>
    <recommendedName>
        <fullName evidence="3">DUF3137 domain-containing protein</fullName>
    </recommendedName>
</protein>
<keyword evidence="1" id="KW-0812">Transmembrane</keyword>
<proteinExistence type="predicted"/>
<reference evidence="2" key="1">
    <citation type="submission" date="2018-05" db="EMBL/GenBank/DDBJ databases">
        <authorList>
            <person name="Lanie J.A."/>
            <person name="Ng W.-L."/>
            <person name="Kazmierczak K.M."/>
            <person name="Andrzejewski T.M."/>
            <person name="Davidsen T.M."/>
            <person name="Wayne K.J."/>
            <person name="Tettelin H."/>
            <person name="Glass J.I."/>
            <person name="Rusch D."/>
            <person name="Podicherti R."/>
            <person name="Tsui H.-C.T."/>
            <person name="Winkler M.E."/>
        </authorList>
    </citation>
    <scope>NUCLEOTIDE SEQUENCE</scope>
</reference>
<feature type="transmembrane region" description="Helical" evidence="1">
    <location>
        <begin position="6"/>
        <end position="27"/>
    </location>
</feature>
<evidence type="ECO:0000313" key="2">
    <source>
        <dbReference type="EMBL" id="SVE57109.1"/>
    </source>
</evidence>
<feature type="non-terminal residue" evidence="2">
    <location>
        <position position="223"/>
    </location>
</feature>
<sequence>MKDELIFTIIGIVFPILFVGLLILIFWRKGKKRTEQFALISAELKLNFFPKGSTSLFERLKPFHLFSKGRSRKIKNLMEGEANKVELAIFDYQYTTGGGEHSHTYRQSILFFRSPKLNLPDFSLRPENVFHKIGGAFGYKDIDFETHPIFSKSYLLRGDNEAAIRGLFNNKLLNFIQSQQKISIEGSGDQLIFYRNKNRVKPEEVESFMEEGFQVFDQFLRST</sequence>
<gene>
    <name evidence="2" type="ORF">METZ01_LOCUS509963</name>
</gene>
<organism evidence="2">
    <name type="scientific">marine metagenome</name>
    <dbReference type="NCBI Taxonomy" id="408172"/>
    <lineage>
        <taxon>unclassified sequences</taxon>
        <taxon>metagenomes</taxon>
        <taxon>ecological metagenomes</taxon>
    </lineage>
</organism>
<name>A0A383EKD5_9ZZZZ</name>
<keyword evidence="1" id="KW-0472">Membrane</keyword>